<organism evidence="3 4">
    <name type="scientific">Ceratopteris richardii</name>
    <name type="common">Triangle waterfern</name>
    <dbReference type="NCBI Taxonomy" id="49495"/>
    <lineage>
        <taxon>Eukaryota</taxon>
        <taxon>Viridiplantae</taxon>
        <taxon>Streptophyta</taxon>
        <taxon>Embryophyta</taxon>
        <taxon>Tracheophyta</taxon>
        <taxon>Polypodiopsida</taxon>
        <taxon>Polypodiidae</taxon>
        <taxon>Polypodiales</taxon>
        <taxon>Pteridineae</taxon>
        <taxon>Pteridaceae</taxon>
        <taxon>Parkerioideae</taxon>
        <taxon>Ceratopteris</taxon>
    </lineage>
</organism>
<dbReference type="PANTHER" id="PTHR33287">
    <property type="entry name" value="OS03G0453550 PROTEIN"/>
    <property type="match status" value="1"/>
</dbReference>
<keyword evidence="2" id="KW-0812">Transmembrane</keyword>
<feature type="transmembrane region" description="Helical" evidence="2">
    <location>
        <begin position="82"/>
        <end position="103"/>
    </location>
</feature>
<dbReference type="EMBL" id="CM035439">
    <property type="protein sequence ID" value="KAH7284338.1"/>
    <property type="molecule type" value="Genomic_DNA"/>
</dbReference>
<keyword evidence="2" id="KW-0472">Membrane</keyword>
<name>A0A8T2QL05_CERRI</name>
<comment type="caution">
    <text evidence="3">The sequence shown here is derived from an EMBL/GenBank/DDBJ whole genome shotgun (WGS) entry which is preliminary data.</text>
</comment>
<proteinExistence type="predicted"/>
<sequence length="198" mass="22319">MAGISTALREEEILLGLHRSPAHSLQMETWERDRKAFEQLMEDQESELRRVTADTYQVAGMYAMFQSVIFSAVSQSRLLTCSLSWCPACLSAAVWLGAILAFVDKLKMKSDLKREIKETGRFISALTGCLDRINEQGAMLDLESVHAQCVFPESSIFETYFLLSRKNLYALLFLTSFSVLVGVFSVHTLCEHCHPCHA</sequence>
<evidence type="ECO:0000313" key="4">
    <source>
        <dbReference type="Proteomes" id="UP000825935"/>
    </source>
</evidence>
<dbReference type="Proteomes" id="UP000825935">
    <property type="component" value="Chromosome 34"/>
</dbReference>
<feature type="coiled-coil region" evidence="1">
    <location>
        <begin position="27"/>
        <end position="54"/>
    </location>
</feature>
<evidence type="ECO:0000313" key="3">
    <source>
        <dbReference type="EMBL" id="KAH7284338.1"/>
    </source>
</evidence>
<accession>A0A8T2QL05</accession>
<dbReference type="PANTHER" id="PTHR33287:SF11">
    <property type="entry name" value="OS03G0778400 PROTEIN"/>
    <property type="match status" value="1"/>
</dbReference>
<feature type="transmembrane region" description="Helical" evidence="2">
    <location>
        <begin position="168"/>
        <end position="189"/>
    </location>
</feature>
<gene>
    <name evidence="3" type="ORF">KP509_34G050000</name>
</gene>
<dbReference type="OrthoDB" id="1920609at2759"/>
<evidence type="ECO:0000256" key="1">
    <source>
        <dbReference type="SAM" id="Coils"/>
    </source>
</evidence>
<evidence type="ECO:0000256" key="2">
    <source>
        <dbReference type="SAM" id="Phobius"/>
    </source>
</evidence>
<keyword evidence="1" id="KW-0175">Coiled coil</keyword>
<protein>
    <submittedName>
        <fullName evidence="3">Uncharacterized protein</fullName>
    </submittedName>
</protein>
<reference evidence="3" key="1">
    <citation type="submission" date="2021-08" db="EMBL/GenBank/DDBJ databases">
        <title>WGS assembly of Ceratopteris richardii.</title>
        <authorList>
            <person name="Marchant D.B."/>
            <person name="Chen G."/>
            <person name="Jenkins J."/>
            <person name="Shu S."/>
            <person name="Leebens-Mack J."/>
            <person name="Grimwood J."/>
            <person name="Schmutz J."/>
            <person name="Soltis P."/>
            <person name="Soltis D."/>
            <person name="Chen Z.-H."/>
        </authorList>
    </citation>
    <scope>NUCLEOTIDE SEQUENCE</scope>
    <source>
        <strain evidence="3">Whitten #5841</strain>
        <tissue evidence="3">Leaf</tissue>
    </source>
</reference>
<dbReference type="AlphaFoldDB" id="A0A8T2QL05"/>
<keyword evidence="2" id="KW-1133">Transmembrane helix</keyword>
<keyword evidence="4" id="KW-1185">Reference proteome</keyword>